<dbReference type="STRING" id="1192034.CAP_0270"/>
<keyword evidence="1" id="KW-0732">Signal</keyword>
<name>A0A017TF41_9BACT</name>
<feature type="signal peptide" evidence="1">
    <location>
        <begin position="1"/>
        <end position="33"/>
    </location>
</feature>
<dbReference type="Proteomes" id="UP000019678">
    <property type="component" value="Unassembled WGS sequence"/>
</dbReference>
<evidence type="ECO:0000313" key="2">
    <source>
        <dbReference type="EMBL" id="EYF07517.1"/>
    </source>
</evidence>
<accession>A0A017TF41</accession>
<evidence type="ECO:0000256" key="1">
    <source>
        <dbReference type="SAM" id="SignalP"/>
    </source>
</evidence>
<gene>
    <name evidence="2" type="ORF">CAP_0270</name>
</gene>
<dbReference type="EMBL" id="ASRX01000010">
    <property type="protein sequence ID" value="EYF07517.1"/>
    <property type="molecule type" value="Genomic_DNA"/>
</dbReference>
<keyword evidence="3" id="KW-1185">Reference proteome</keyword>
<evidence type="ECO:0008006" key="4">
    <source>
        <dbReference type="Google" id="ProtNLM"/>
    </source>
</evidence>
<evidence type="ECO:0000313" key="3">
    <source>
        <dbReference type="Proteomes" id="UP000019678"/>
    </source>
</evidence>
<feature type="chain" id="PRO_5001500281" description="Outer membrane protein beta-barrel domain-containing protein" evidence="1">
    <location>
        <begin position="34"/>
        <end position="272"/>
    </location>
</feature>
<comment type="caution">
    <text evidence="2">The sequence shown here is derived from an EMBL/GenBank/DDBJ whole genome shotgun (WGS) entry which is preliminary data.</text>
</comment>
<reference evidence="2 3" key="1">
    <citation type="submission" date="2013-05" db="EMBL/GenBank/DDBJ databases">
        <title>Genome assembly of Chondromyces apiculatus DSM 436.</title>
        <authorList>
            <person name="Sharma G."/>
            <person name="Khatri I."/>
            <person name="Kaur C."/>
            <person name="Mayilraj S."/>
            <person name="Subramanian S."/>
        </authorList>
    </citation>
    <scope>NUCLEOTIDE SEQUENCE [LARGE SCALE GENOMIC DNA]</scope>
    <source>
        <strain evidence="2 3">DSM 436</strain>
    </source>
</reference>
<protein>
    <recommendedName>
        <fullName evidence="4">Outer membrane protein beta-barrel domain-containing protein</fullName>
    </recommendedName>
</protein>
<dbReference type="OrthoDB" id="5519801at2"/>
<sequence>MTRAMHLRRFSTITAAFLASLAVSLLGAGEASAQLPCIPPFCHPAAPLAPATPPPQTPQTEAALRARFEAEARAKMEAEERQRAARDVHEERRRAWIQRGVQPEPNPLPIRLPMFEIFTPGRISVGFVSDDLGLWSQGVGLGARLRLKKYLGFEVAGSYGVLHLVDERFPGVTLEPSVLLMSQEPSAMDVYVRSGLEVTLPLKDAPQAPDAVLGAHLGGGFQFRAVRIGRRGFMGWFIEARLLFRTDVGGDLRRLPTPHGAIEYLFGPSMGF</sequence>
<organism evidence="2 3">
    <name type="scientific">Chondromyces apiculatus DSM 436</name>
    <dbReference type="NCBI Taxonomy" id="1192034"/>
    <lineage>
        <taxon>Bacteria</taxon>
        <taxon>Pseudomonadati</taxon>
        <taxon>Myxococcota</taxon>
        <taxon>Polyangia</taxon>
        <taxon>Polyangiales</taxon>
        <taxon>Polyangiaceae</taxon>
        <taxon>Chondromyces</taxon>
    </lineage>
</organism>
<proteinExistence type="predicted"/>
<dbReference type="AlphaFoldDB" id="A0A017TF41"/>